<dbReference type="Proteomes" id="UP000789366">
    <property type="component" value="Unassembled WGS sequence"/>
</dbReference>
<protein>
    <submittedName>
        <fullName evidence="1">7575_t:CDS:1</fullName>
    </submittedName>
</protein>
<sequence length="494" mass="58384">MASLDQCSRCRALKDPIDFTRQSGSKMKVFFTCNACADQKKKSKAVSYDMDHTRNQDTTENDYLEIIIIDDEDRVWFNLRDLENLVSNCFENIDENGYVNFSRTFKFDDELINYISSKDQESNKEKIYHDIAKFLHIPIESGSHYYWELRKVYAHKKNNQLVGEAMIYLGCMQREDRKRTHSDSYIVKKIKLYRMLCEERLIDPNIHTYQQVYYWASKFSAQKYVINISNQLLSAHNFLKRNELNDQGYKILLYVENDFIRCLGFTTPFMQYIPKNKITEIIIDSTFKTNQEKFELFSILNNLLALKEFFSLLKAEGIQLCFVLVDKDAGEISALGATWSTKIQLCLWHIECAIERKLKEKNIRLVNIHHKRHDYPLIFFGKKNLPSIVPENILWNEITKDSLSKIENIDDVELNLHYQNKLIEDRKIELEEDKKVFESLLVIVLDNIQNDHFYNAYKKIRQTLVTEVIACQEALTARRQQKTWNPPRGSKLAF</sequence>
<name>A0ACA9NY53_9GLOM</name>
<dbReference type="EMBL" id="CAJVPW010016961">
    <property type="protein sequence ID" value="CAG8673821.1"/>
    <property type="molecule type" value="Genomic_DNA"/>
</dbReference>
<proteinExistence type="predicted"/>
<gene>
    <name evidence="1" type="ORF">SPELUC_LOCUS9804</name>
</gene>
<keyword evidence="2" id="KW-1185">Reference proteome</keyword>
<accession>A0ACA9NY53</accession>
<comment type="caution">
    <text evidence="1">The sequence shown here is derived from an EMBL/GenBank/DDBJ whole genome shotgun (WGS) entry which is preliminary data.</text>
</comment>
<reference evidence="1" key="1">
    <citation type="submission" date="2021-06" db="EMBL/GenBank/DDBJ databases">
        <authorList>
            <person name="Kallberg Y."/>
            <person name="Tangrot J."/>
            <person name="Rosling A."/>
        </authorList>
    </citation>
    <scope>NUCLEOTIDE SEQUENCE</scope>
    <source>
        <strain evidence="1">28 12/20/2015</strain>
    </source>
</reference>
<evidence type="ECO:0000313" key="2">
    <source>
        <dbReference type="Proteomes" id="UP000789366"/>
    </source>
</evidence>
<evidence type="ECO:0000313" key="1">
    <source>
        <dbReference type="EMBL" id="CAG8673821.1"/>
    </source>
</evidence>
<organism evidence="1 2">
    <name type="scientific">Cetraspora pellucida</name>
    <dbReference type="NCBI Taxonomy" id="1433469"/>
    <lineage>
        <taxon>Eukaryota</taxon>
        <taxon>Fungi</taxon>
        <taxon>Fungi incertae sedis</taxon>
        <taxon>Mucoromycota</taxon>
        <taxon>Glomeromycotina</taxon>
        <taxon>Glomeromycetes</taxon>
        <taxon>Diversisporales</taxon>
        <taxon>Gigasporaceae</taxon>
        <taxon>Cetraspora</taxon>
    </lineage>
</organism>